<reference evidence="1" key="1">
    <citation type="journal article" date="2015" name="Proc. Natl. Acad. Sci. U.S.A.">
        <title>Networks of energetic and metabolic interactions define dynamics in microbial communities.</title>
        <authorList>
            <person name="Embree M."/>
            <person name="Liu J.K."/>
            <person name="Al-Bassam M.M."/>
            <person name="Zengler K."/>
        </authorList>
    </citation>
    <scope>NUCLEOTIDE SEQUENCE</scope>
</reference>
<proteinExistence type="predicted"/>
<comment type="caution">
    <text evidence="1">The sequence shown here is derived from an EMBL/GenBank/DDBJ whole genome shotgun (WGS) entry which is preliminary data.</text>
</comment>
<organism evidence="1">
    <name type="scientific">hydrocarbon metagenome</name>
    <dbReference type="NCBI Taxonomy" id="938273"/>
    <lineage>
        <taxon>unclassified sequences</taxon>
        <taxon>metagenomes</taxon>
        <taxon>ecological metagenomes</taxon>
    </lineage>
</organism>
<sequence>MVDHRIDPLHGKNGLLQPPGINAYAACDLRPQVRHTVLVQVHHSSQAGVLGEDLRILRVIQVVLYASQVCHLPYQVREYGVIDGGSTIRGPDKPLQAVAGVNDIVFHLFIALALDLYSARRRGHQIHEHQSGQLQAAHHNLHARPGIAPTGPGILLVGHRQRIHPQANEQLVTKPHSPVLPVDLPIRGVEYVVGHHLKGGEMPPAPPH</sequence>
<evidence type="ECO:0000313" key="1">
    <source>
        <dbReference type="EMBL" id="KUG18836.1"/>
    </source>
</evidence>
<name>A0A0W8FD79_9ZZZZ</name>
<gene>
    <name evidence="1" type="ORF">ASZ90_011434</name>
</gene>
<dbReference type="EMBL" id="LNQE01001355">
    <property type="protein sequence ID" value="KUG18836.1"/>
    <property type="molecule type" value="Genomic_DNA"/>
</dbReference>
<protein>
    <submittedName>
        <fullName evidence="1">Uncharacterized protein</fullName>
    </submittedName>
</protein>
<dbReference type="AlphaFoldDB" id="A0A0W8FD79"/>
<accession>A0A0W8FD79</accession>